<evidence type="ECO:0000313" key="1">
    <source>
        <dbReference type="EMBL" id="SKA88051.1"/>
    </source>
</evidence>
<protein>
    <submittedName>
        <fullName evidence="1">Uncharacterized protein</fullName>
    </submittedName>
</protein>
<reference evidence="2" key="1">
    <citation type="submission" date="2017-02" db="EMBL/GenBank/DDBJ databases">
        <authorList>
            <person name="Varghese N."/>
            <person name="Submissions S."/>
        </authorList>
    </citation>
    <scope>NUCLEOTIDE SEQUENCE [LARGE SCALE GENOMIC DNA]</scope>
    <source>
        <strain evidence="2">DSM 23966</strain>
    </source>
</reference>
<proteinExistence type="predicted"/>
<name>A0A1T4XG39_9BACL</name>
<sequence>MNSEEFYMRMIHMNVHPSLFKKIIVVHEETTSKRQELEFPSNIETTITDRDMLLIQIDHALDLWGRRSFYAADQCVKRNGGFGMTTETNAARLQEVVR</sequence>
<evidence type="ECO:0000313" key="2">
    <source>
        <dbReference type="Proteomes" id="UP000190042"/>
    </source>
</evidence>
<dbReference type="AlphaFoldDB" id="A0A1T4XG39"/>
<dbReference type="RefSeq" id="WP_078816526.1">
    <property type="nucleotide sequence ID" value="NZ_FUYJ01000001.1"/>
</dbReference>
<accession>A0A1T4XG39</accession>
<organism evidence="1 2">
    <name type="scientific">Sporosarcina newyorkensis</name>
    <dbReference type="NCBI Taxonomy" id="759851"/>
    <lineage>
        <taxon>Bacteria</taxon>
        <taxon>Bacillati</taxon>
        <taxon>Bacillota</taxon>
        <taxon>Bacilli</taxon>
        <taxon>Bacillales</taxon>
        <taxon>Caryophanaceae</taxon>
        <taxon>Sporosarcina</taxon>
    </lineage>
</organism>
<dbReference type="Proteomes" id="UP000190042">
    <property type="component" value="Unassembled WGS sequence"/>
</dbReference>
<gene>
    <name evidence="1" type="ORF">SAMN04244570_0616</name>
</gene>
<dbReference type="EMBL" id="FUYJ01000001">
    <property type="protein sequence ID" value="SKA88051.1"/>
    <property type="molecule type" value="Genomic_DNA"/>
</dbReference>
<keyword evidence="2" id="KW-1185">Reference proteome</keyword>